<dbReference type="RefSeq" id="WP_301370176.1">
    <property type="nucleotide sequence ID" value="NZ_JAQJJF010000002.1"/>
</dbReference>
<proteinExistence type="predicted"/>
<organism evidence="1 2">
    <name type="scientific">Aliarcobacter butzleri</name>
    <dbReference type="NCBI Taxonomy" id="28197"/>
    <lineage>
        <taxon>Bacteria</taxon>
        <taxon>Pseudomonadati</taxon>
        <taxon>Campylobacterota</taxon>
        <taxon>Epsilonproteobacteria</taxon>
        <taxon>Campylobacterales</taxon>
        <taxon>Arcobacteraceae</taxon>
        <taxon>Aliarcobacter</taxon>
    </lineage>
</organism>
<dbReference type="Proteomes" id="UP001170364">
    <property type="component" value="Unassembled WGS sequence"/>
</dbReference>
<evidence type="ECO:0000313" key="2">
    <source>
        <dbReference type="Proteomes" id="UP001170364"/>
    </source>
</evidence>
<comment type="caution">
    <text evidence="1">The sequence shown here is derived from an EMBL/GenBank/DDBJ whole genome shotgun (WGS) entry which is preliminary data.</text>
</comment>
<dbReference type="AlphaFoldDB" id="A0AAW7Q9Z7"/>
<reference evidence="1" key="1">
    <citation type="journal article" date="2023" name="Microorganisms">
        <title>Genomic Characterization of Arcobacter butzleri Strains Isolated from Various Sources in Lithuania.</title>
        <authorList>
            <person name="Uljanovas D."/>
            <person name="Golz G."/>
            <person name="Fleischmann S."/>
            <person name="Kudirkiene E."/>
            <person name="Kasetiene N."/>
            <person name="Grineviciene A."/>
            <person name="Tamuleviciene E."/>
            <person name="Aksomaitiene J."/>
            <person name="Alter T."/>
            <person name="Malakauskas M."/>
        </authorList>
    </citation>
    <scope>NUCLEOTIDE SEQUENCE</scope>
    <source>
        <strain evidence="1">S41</strain>
    </source>
</reference>
<protein>
    <submittedName>
        <fullName evidence="1">Uncharacterized protein</fullName>
    </submittedName>
</protein>
<gene>
    <name evidence="1" type="ORF">PJV93_04810</name>
</gene>
<name>A0AAW7Q9Z7_9BACT</name>
<dbReference type="EMBL" id="JAQJJG010000004">
    <property type="protein sequence ID" value="MDN5123225.1"/>
    <property type="molecule type" value="Genomic_DNA"/>
</dbReference>
<sequence length="154" mass="18051">MNEDRLFSMSKKELVTLIMLMDKGGKTISDSNSERMIQNINSKINLDSHVTISDNYGTTLSLYINYTISFNTNDDNIKIIEKCMFKSSNAYINKGIYEYNRDYYLNIDHQEKNKIKQIGLRSFIINNTTFKNIIKKKLNMINDFEKIGKLKCIY</sequence>
<reference evidence="1" key="2">
    <citation type="submission" date="2023-01" db="EMBL/GenBank/DDBJ databases">
        <authorList>
            <person name="Uljanovas D."/>
        </authorList>
    </citation>
    <scope>NUCLEOTIDE SEQUENCE</scope>
    <source>
        <strain evidence="1">S41</strain>
    </source>
</reference>
<evidence type="ECO:0000313" key="1">
    <source>
        <dbReference type="EMBL" id="MDN5123225.1"/>
    </source>
</evidence>
<accession>A0AAW7Q9Z7</accession>